<organism evidence="1 2">
    <name type="scientific">Candidatus Kuenenbacteria bacterium CG2_30_39_24</name>
    <dbReference type="NCBI Taxonomy" id="1805236"/>
    <lineage>
        <taxon>Bacteria</taxon>
        <taxon>Candidatus Kueneniibacteriota</taxon>
    </lineage>
</organism>
<name>A0A1J5FN77_9BACT</name>
<sequence length="520" mass="58713">MSKFTIKIIIFTIMAIFVSGSFFIIPAKAQAGPQTLESYLEYFYNRYAKHLDEHGLIFKAPGYGVDDFIAADTARGILSLAAYYKYRALNGEDAARVKIKEAILAANNEMNSRNYNTQSFSDAWAQMAMVSLLDQVPFLLSADEQHQIYSQILDRMEAGIIAPDTSNRAALSAVYWQHTLNMLYHKNLVSHERKSELDKLIYKKIKTVLDKDVDQSGWYKEGTPMRFNPHYHLITAFAFLSYGEITGDVEFYMTAKKMTQNLRAITFDNGMIEARIGARPVGLGAQFYLGAALLSKKFGFKDFAAYLNYAYGDRFFSDPEYPNRLEYHSTLANSAPNFHDDISYSNLAELALLTPSVGDFSFSLTDAMNIFREKIDLPEIKIINQGNLIYFNYLKISQSADGNYTNIYNTQVSQNLSTQVKGVSSINITNSYGQTRLVAAEESEKIQLFYLELQKYFDGGLVPISNQTFNTLVGAYIYGGYTIPEIVDTIKNGPRAVHPTIPANVWQGSENYQRYLTSAL</sequence>
<gene>
    <name evidence="1" type="ORF">AUK13_01000</name>
</gene>
<dbReference type="Proteomes" id="UP000183922">
    <property type="component" value="Unassembled WGS sequence"/>
</dbReference>
<reference evidence="1 2" key="1">
    <citation type="journal article" date="2016" name="Environ. Microbiol.">
        <title>Genomic resolution of a cold subsurface aquifer community provides metabolic insights for novel microbes adapted to high CO concentrations.</title>
        <authorList>
            <person name="Probst A.J."/>
            <person name="Castelle C.J."/>
            <person name="Singh A."/>
            <person name="Brown C.T."/>
            <person name="Anantharaman K."/>
            <person name="Sharon I."/>
            <person name="Hug L.A."/>
            <person name="Burstein D."/>
            <person name="Emerson J.B."/>
            <person name="Thomas B.C."/>
            <person name="Banfield J.F."/>
        </authorList>
    </citation>
    <scope>NUCLEOTIDE SEQUENCE [LARGE SCALE GENOMIC DNA]</scope>
    <source>
        <strain evidence="1">CG2_30_39_24</strain>
    </source>
</reference>
<proteinExistence type="predicted"/>
<evidence type="ECO:0000313" key="1">
    <source>
        <dbReference type="EMBL" id="OIP56472.1"/>
    </source>
</evidence>
<dbReference type="STRING" id="1805236.AUK13_01000"/>
<evidence type="ECO:0008006" key="3">
    <source>
        <dbReference type="Google" id="ProtNLM"/>
    </source>
</evidence>
<protein>
    <recommendedName>
        <fullName evidence="3">Alginate lyase domain-containing protein</fullName>
    </recommendedName>
</protein>
<dbReference type="AlphaFoldDB" id="A0A1J5FN77"/>
<accession>A0A1J5FN77</accession>
<comment type="caution">
    <text evidence="1">The sequence shown here is derived from an EMBL/GenBank/DDBJ whole genome shotgun (WGS) entry which is preliminary data.</text>
</comment>
<dbReference type="EMBL" id="MNYR01000015">
    <property type="protein sequence ID" value="OIP56472.1"/>
    <property type="molecule type" value="Genomic_DNA"/>
</dbReference>
<evidence type="ECO:0000313" key="2">
    <source>
        <dbReference type="Proteomes" id="UP000183922"/>
    </source>
</evidence>